<dbReference type="AlphaFoldDB" id="A0A9P7Z0J3"/>
<accession>A0A9P7Z0J3</accession>
<dbReference type="Proteomes" id="UP000887226">
    <property type="component" value="Unassembled WGS sequence"/>
</dbReference>
<reference evidence="3" key="1">
    <citation type="journal article" date="2021" name="IMA Fungus">
        <title>Genomic characterization of three marine fungi, including Emericellopsis atlantica sp. nov. with signatures of a generalist lifestyle and marine biomass degradation.</title>
        <authorList>
            <person name="Hagestad O.C."/>
            <person name="Hou L."/>
            <person name="Andersen J.H."/>
            <person name="Hansen E.H."/>
            <person name="Altermark B."/>
            <person name="Li C."/>
            <person name="Kuhnert E."/>
            <person name="Cox R.J."/>
            <person name="Crous P.W."/>
            <person name="Spatafora J.W."/>
            <person name="Lail K."/>
            <person name="Amirebrahimi M."/>
            <person name="Lipzen A."/>
            <person name="Pangilinan J."/>
            <person name="Andreopoulos W."/>
            <person name="Hayes R.D."/>
            <person name="Ng V."/>
            <person name="Grigoriev I.V."/>
            <person name="Jackson S.A."/>
            <person name="Sutton T.D.S."/>
            <person name="Dobson A.D.W."/>
            <person name="Rama T."/>
        </authorList>
    </citation>
    <scope>NUCLEOTIDE SEQUENCE</scope>
    <source>
        <strain evidence="3">TRa3180A</strain>
    </source>
</reference>
<feature type="transmembrane region" description="Helical" evidence="2">
    <location>
        <begin position="66"/>
        <end position="89"/>
    </location>
</feature>
<organism evidence="3 4">
    <name type="scientific">Calycina marina</name>
    <dbReference type="NCBI Taxonomy" id="1763456"/>
    <lineage>
        <taxon>Eukaryota</taxon>
        <taxon>Fungi</taxon>
        <taxon>Dikarya</taxon>
        <taxon>Ascomycota</taxon>
        <taxon>Pezizomycotina</taxon>
        <taxon>Leotiomycetes</taxon>
        <taxon>Helotiales</taxon>
        <taxon>Pezizellaceae</taxon>
        <taxon>Calycina</taxon>
    </lineage>
</organism>
<name>A0A9P7Z0J3_9HELO</name>
<keyword evidence="4" id="KW-1185">Reference proteome</keyword>
<proteinExistence type="predicted"/>
<evidence type="ECO:0000313" key="4">
    <source>
        <dbReference type="Proteomes" id="UP000887226"/>
    </source>
</evidence>
<dbReference type="EMBL" id="MU254053">
    <property type="protein sequence ID" value="KAG9242630.1"/>
    <property type="molecule type" value="Genomic_DNA"/>
</dbReference>
<keyword evidence="2" id="KW-0812">Transmembrane</keyword>
<evidence type="ECO:0000256" key="2">
    <source>
        <dbReference type="SAM" id="Phobius"/>
    </source>
</evidence>
<keyword evidence="2" id="KW-0472">Membrane</keyword>
<feature type="region of interest" description="Disordered" evidence="1">
    <location>
        <begin position="95"/>
        <end position="116"/>
    </location>
</feature>
<gene>
    <name evidence="3" type="ORF">BJ878DRAFT_159924</name>
</gene>
<evidence type="ECO:0000256" key="1">
    <source>
        <dbReference type="SAM" id="MobiDB-lite"/>
    </source>
</evidence>
<evidence type="ECO:0000313" key="3">
    <source>
        <dbReference type="EMBL" id="KAG9242630.1"/>
    </source>
</evidence>
<feature type="transmembrane region" description="Helical" evidence="2">
    <location>
        <begin position="33"/>
        <end position="54"/>
    </location>
</feature>
<protein>
    <submittedName>
        <fullName evidence="3">Uncharacterized protein</fullName>
    </submittedName>
</protein>
<sequence>MPHLCSVPGIAYNVDISCFLILPASVPGNAHSFISDITTLCIVSSIFSTLHHRYHRQNKIIDNRKISILTVPIFIRITGLLGIFLPSFLPYRPSPSKCPTPPLTQSQTKYSDKGSV</sequence>
<keyword evidence="2" id="KW-1133">Transmembrane helix</keyword>
<comment type="caution">
    <text evidence="3">The sequence shown here is derived from an EMBL/GenBank/DDBJ whole genome shotgun (WGS) entry which is preliminary data.</text>
</comment>